<protein>
    <submittedName>
        <fullName evidence="2">Uncharacterized protein</fullName>
    </submittedName>
</protein>
<sequence>MNLNEYFLEVVSLADKMRNSQQGTFEGDLLEVVELVSEILKSFIVETTGCDPLDNITEYSSVIDDKSSILENKLLNKFNDNLSIMAKRISKMQIQLLNIREDYQDKIDILKKEIAARGKITQQENQEHINMIQKQLDLEMEELKEKEKMIHNDIVKYVSIQNKEISDKYNPKLQNYDKLIHEIQIQIHEIIHKKHLLKEEHNDCLLNINKKLALENEATTIKMNDKIDQLTNQISSLKQNIEETKILIKQESDLINKKNLDYEEHMIQKINDMKTKYNEKRVKVDSEIKNLEQTVKNKMFELEKIKTQNDKEYWEIGMKYTEEIKSRQNDTKKAIQELNNEITKQYTPILKEITTSIDNIYITKEKELSVLSKKENHLIVESESELSSLNHANKREIDMIERKLEMSKNRLHQLQIMRDSDIESRKKVNQISVGKELQRNDDKERDRSAKIAEMMRLFDEQQYRLINLQRTSLEQRNQQKAELIRKMKIEHEKRINEIINYYDEQYQKDSEDKYHELETIENESHINNMNDINNKIKEIHARTALLEMKMEGLMKATQDKYQSMIYDSDPNLLRDIKRAAADGVHDESFDDNNELSKKTTLSSRIIGEANSVEKRKEAIDKEADELHDSIAKMKNDFEKKITNLRHQYAATKHHLITQSSTLDNRCQKLQHQVKNQKKQIEELDQVASSRREEIDHFEANFNNSLDKYKKCITKQWEAELESRKSDGIKDEILQLKNKANDEMNDLKNKLNDAKDKTKTISQYMLLLRNQKLEETQESLKIEWNEKKNILEKTHEESLSDIEKERNNVPSKHHETINTINQEFDNIQETFNNEFIKEMEELSNQMEKAEIDNKNLSEELEYYEKMECDTCALYKLRIRQMLEKRDEMEKRALKLKYDMKKSENQMNNLFSLNNYCKPAIVPVLNIKPASNHLSALEKKKHNQIPSYELKSANCPAHVIEKKSGSLSSRIAKPRANTAMGIKMFV</sequence>
<keyword evidence="3" id="KW-1185">Reference proteome</keyword>
<dbReference type="RefSeq" id="XP_068369012.1">
    <property type="nucleotide sequence ID" value="XM_068497407.1"/>
</dbReference>
<organism evidence="2 3">
    <name type="scientific">Tritrichomonas foetus</name>
    <dbReference type="NCBI Taxonomy" id="1144522"/>
    <lineage>
        <taxon>Eukaryota</taxon>
        <taxon>Metamonada</taxon>
        <taxon>Parabasalia</taxon>
        <taxon>Tritrichomonadida</taxon>
        <taxon>Tritrichomonadidae</taxon>
        <taxon>Tritrichomonas</taxon>
    </lineage>
</organism>
<accession>A0A1J4L1N1</accession>
<evidence type="ECO:0000313" key="2">
    <source>
        <dbReference type="EMBL" id="OHT15876.1"/>
    </source>
</evidence>
<feature type="coiled-coil region" evidence="1">
    <location>
        <begin position="831"/>
        <end position="904"/>
    </location>
</feature>
<feature type="coiled-coil region" evidence="1">
    <location>
        <begin position="609"/>
        <end position="693"/>
    </location>
</feature>
<proteinExistence type="predicted"/>
<name>A0A1J4L1N1_9EUKA</name>
<gene>
    <name evidence="2" type="ORF">TRFO_13712</name>
</gene>
<dbReference type="VEuPathDB" id="TrichDB:TRFO_13712"/>
<feature type="coiled-coil region" evidence="1">
    <location>
        <begin position="729"/>
        <end position="756"/>
    </location>
</feature>
<dbReference type="AlphaFoldDB" id="A0A1J4L1N1"/>
<evidence type="ECO:0000313" key="3">
    <source>
        <dbReference type="Proteomes" id="UP000179807"/>
    </source>
</evidence>
<feature type="coiled-coil region" evidence="1">
    <location>
        <begin position="220"/>
        <end position="341"/>
    </location>
</feature>
<dbReference type="Proteomes" id="UP000179807">
    <property type="component" value="Unassembled WGS sequence"/>
</dbReference>
<evidence type="ECO:0000256" key="1">
    <source>
        <dbReference type="SAM" id="Coils"/>
    </source>
</evidence>
<comment type="caution">
    <text evidence="2">The sequence shown here is derived from an EMBL/GenBank/DDBJ whole genome shotgun (WGS) entry which is preliminary data.</text>
</comment>
<dbReference type="EMBL" id="MLAK01000176">
    <property type="protein sequence ID" value="OHT15876.1"/>
    <property type="molecule type" value="Genomic_DNA"/>
</dbReference>
<reference evidence="2" key="1">
    <citation type="submission" date="2016-10" db="EMBL/GenBank/DDBJ databases">
        <authorList>
            <person name="Benchimol M."/>
            <person name="Almeida L.G."/>
            <person name="Vasconcelos A.T."/>
            <person name="Perreira-Neves A."/>
            <person name="Rosa I.A."/>
            <person name="Tasca T."/>
            <person name="Bogo M.R."/>
            <person name="de Souza W."/>
        </authorList>
    </citation>
    <scope>NUCLEOTIDE SEQUENCE [LARGE SCALE GENOMIC DNA]</scope>
    <source>
        <strain evidence="2">K</strain>
    </source>
</reference>
<dbReference type="GeneID" id="94832111"/>
<keyword evidence="1" id="KW-0175">Coiled coil</keyword>